<keyword evidence="1" id="KW-1133">Transmembrane helix</keyword>
<feature type="transmembrane region" description="Helical" evidence="1">
    <location>
        <begin position="6"/>
        <end position="25"/>
    </location>
</feature>
<dbReference type="AlphaFoldDB" id="A0A0B5FTP6"/>
<keyword evidence="1" id="KW-0472">Membrane</keyword>
<dbReference type="RefSeq" id="WP_040201444.1">
    <property type="nucleotide sequence ID" value="NZ_CP010311.1"/>
</dbReference>
<dbReference type="STRING" id="483547.GSUB_14585"/>
<organism evidence="2 3">
    <name type="scientific">Geoalkalibacter subterraneus</name>
    <dbReference type="NCBI Taxonomy" id="483547"/>
    <lineage>
        <taxon>Bacteria</taxon>
        <taxon>Pseudomonadati</taxon>
        <taxon>Thermodesulfobacteriota</taxon>
        <taxon>Desulfuromonadia</taxon>
        <taxon>Desulfuromonadales</taxon>
        <taxon>Geoalkalibacteraceae</taxon>
        <taxon>Geoalkalibacter</taxon>
    </lineage>
</organism>
<reference evidence="2 3" key="1">
    <citation type="journal article" date="2015" name="Genome Announc.">
        <title>Genomes of Geoalkalibacter ferrihydriticus Z-0531T and Geoalkalibacter subterraneus Red1T, Two Haloalkaliphilic Metal-Reducing Deltaproteobacteria.</title>
        <authorList>
            <person name="Badalamenti J.P."/>
            <person name="Krajmalnik-Brown R."/>
            <person name="Torres C.I."/>
            <person name="Bond D.R."/>
        </authorList>
    </citation>
    <scope>NUCLEOTIDE SEQUENCE [LARGE SCALE GENOMIC DNA]</scope>
    <source>
        <strain evidence="2 3">Red1</strain>
    </source>
</reference>
<gene>
    <name evidence="2" type="ORF">GSUB_14585</name>
</gene>
<evidence type="ECO:0000313" key="2">
    <source>
        <dbReference type="EMBL" id="AJF07530.1"/>
    </source>
</evidence>
<dbReference type="HOGENOM" id="CLU_2034218_0_0_7"/>
<proteinExistence type="predicted"/>
<accession>A0A0B5FTP6</accession>
<keyword evidence="1" id="KW-0812">Transmembrane</keyword>
<evidence type="ECO:0000256" key="1">
    <source>
        <dbReference type="SAM" id="Phobius"/>
    </source>
</evidence>
<keyword evidence="3" id="KW-1185">Reference proteome</keyword>
<feature type="transmembrane region" description="Helical" evidence="1">
    <location>
        <begin position="60"/>
        <end position="82"/>
    </location>
</feature>
<dbReference type="Proteomes" id="UP000035036">
    <property type="component" value="Chromosome"/>
</dbReference>
<name>A0A0B5FTP6_9BACT</name>
<protein>
    <submittedName>
        <fullName evidence="2">Uncharacterized protein</fullName>
    </submittedName>
</protein>
<feature type="transmembrane region" description="Helical" evidence="1">
    <location>
        <begin position="94"/>
        <end position="113"/>
    </location>
</feature>
<dbReference type="EMBL" id="CP010311">
    <property type="protein sequence ID" value="AJF07530.1"/>
    <property type="molecule type" value="Genomic_DNA"/>
</dbReference>
<dbReference type="OrthoDB" id="5402100at2"/>
<dbReference type="KEGG" id="gsb:GSUB_14585"/>
<evidence type="ECO:0000313" key="3">
    <source>
        <dbReference type="Proteomes" id="UP000035036"/>
    </source>
</evidence>
<sequence>MVFDVSVILTWLLFLALFPIAFVWLRRAWRIFKQGDYSEVALKKGEPPPNPRKWAKPVGLVNLIAGLVLVWIIVGVPFWIATGVELGPFTRYEQWSAVGGSTIWLKIIADFIISRQAHPFPLGRKKNQKQG</sequence>